<evidence type="ECO:0000259" key="2">
    <source>
        <dbReference type="SMART" id="SM00458"/>
    </source>
</evidence>
<evidence type="ECO:0000313" key="4">
    <source>
        <dbReference type="Proteomes" id="UP001355207"/>
    </source>
</evidence>
<dbReference type="SMART" id="SM00458">
    <property type="entry name" value="RICIN"/>
    <property type="match status" value="2"/>
</dbReference>
<evidence type="ECO:0000256" key="1">
    <source>
        <dbReference type="SAM" id="SignalP"/>
    </source>
</evidence>
<keyword evidence="1" id="KW-0732">Signal</keyword>
<dbReference type="PROSITE" id="PS50231">
    <property type="entry name" value="RICIN_B_LECTIN"/>
    <property type="match status" value="1"/>
</dbReference>
<dbReference type="Proteomes" id="UP001355207">
    <property type="component" value="Chromosome 1"/>
</dbReference>
<proteinExistence type="predicted"/>
<dbReference type="EMBL" id="CP144098">
    <property type="protein sequence ID" value="WWC85339.1"/>
    <property type="molecule type" value="Genomic_DNA"/>
</dbReference>
<feature type="signal peptide" evidence="1">
    <location>
        <begin position="1"/>
        <end position="19"/>
    </location>
</feature>
<evidence type="ECO:0000313" key="3">
    <source>
        <dbReference type="EMBL" id="WWC85339.1"/>
    </source>
</evidence>
<dbReference type="SUPFAM" id="SSF50370">
    <property type="entry name" value="Ricin B-like lectins"/>
    <property type="match status" value="2"/>
</dbReference>
<gene>
    <name evidence="3" type="ORF">L201_000202</name>
</gene>
<protein>
    <recommendedName>
        <fullName evidence="2">Ricin B lectin domain-containing protein</fullName>
    </recommendedName>
</protein>
<feature type="chain" id="PRO_5043937705" description="Ricin B lectin domain-containing protein" evidence="1">
    <location>
        <begin position="20"/>
        <end position="380"/>
    </location>
</feature>
<accession>A0AAX4JKD4</accession>
<dbReference type="RefSeq" id="XP_066072102.1">
    <property type="nucleotide sequence ID" value="XM_066216005.1"/>
</dbReference>
<dbReference type="InterPro" id="IPR000772">
    <property type="entry name" value="Ricin_B_lectin"/>
</dbReference>
<dbReference type="AlphaFoldDB" id="A0AAX4JKD4"/>
<name>A0AAX4JKD4_9TREE</name>
<organism evidence="3 4">
    <name type="scientific">Kwoniella dendrophila CBS 6074</name>
    <dbReference type="NCBI Taxonomy" id="1295534"/>
    <lineage>
        <taxon>Eukaryota</taxon>
        <taxon>Fungi</taxon>
        <taxon>Dikarya</taxon>
        <taxon>Basidiomycota</taxon>
        <taxon>Agaricomycotina</taxon>
        <taxon>Tremellomycetes</taxon>
        <taxon>Tremellales</taxon>
        <taxon>Cryptococcaceae</taxon>
        <taxon>Kwoniella</taxon>
    </lineage>
</organism>
<feature type="domain" description="Ricin B lectin" evidence="2">
    <location>
        <begin position="190"/>
        <end position="356"/>
    </location>
</feature>
<sequence>MFSSKSIFLFACLTKLVTSTPVPSLNPDVSLSADVQIDINDDSGYYIVSMGNGECLAPKDCSSPKEGSQVVTKECSKAPKWKVPIGEKGGEVVHIGSGLVLDVGTGKNNENVTLAKSSGNAASQSFIYGTDSRFTHQSACLDLGPNGPQSYDCFPQNTNQVYLLRQTPQPLTIDQSIPKGEEATCTKDGFDFLHPKGRNDICVSVVSESTARAEQGVALTYCSGKGFPGTNVHTSQELMEWSLPTKSQNGTVKLGSGESGLCLEVGETIYVDDAKNHQFQVDNSMAVRVVKCDNNSKGQSWSWDGQFLKTTLKGYDQCLNILDGSGYIKMDNFFDIRPLQIWDCSKPDSNSVSIIGNPFSAYKANANNSLNSTFSTFPIN</sequence>
<feature type="domain" description="Ricin B lectin" evidence="2">
    <location>
        <begin position="44"/>
        <end position="165"/>
    </location>
</feature>
<dbReference type="Gene3D" id="2.80.10.50">
    <property type="match status" value="2"/>
</dbReference>
<dbReference type="GeneID" id="91090874"/>
<keyword evidence="4" id="KW-1185">Reference proteome</keyword>
<dbReference type="InterPro" id="IPR035992">
    <property type="entry name" value="Ricin_B-like_lectins"/>
</dbReference>
<reference evidence="3 4" key="1">
    <citation type="submission" date="2024-01" db="EMBL/GenBank/DDBJ databases">
        <title>Comparative genomics of Cryptococcus and Kwoniella reveals pathogenesis evolution and contrasting modes of karyotype evolution via chromosome fusion or intercentromeric recombination.</title>
        <authorList>
            <person name="Coelho M.A."/>
            <person name="David-Palma M."/>
            <person name="Shea T."/>
            <person name="Bowers K."/>
            <person name="McGinley-Smith S."/>
            <person name="Mohammad A.W."/>
            <person name="Gnirke A."/>
            <person name="Yurkov A.M."/>
            <person name="Nowrousian M."/>
            <person name="Sun S."/>
            <person name="Cuomo C.A."/>
            <person name="Heitman J."/>
        </authorList>
    </citation>
    <scope>NUCLEOTIDE SEQUENCE [LARGE SCALE GENOMIC DNA]</scope>
    <source>
        <strain evidence="3 4">CBS 6074</strain>
    </source>
</reference>
<dbReference type="CDD" id="cd00161">
    <property type="entry name" value="beta-trefoil_Ricin-like"/>
    <property type="match status" value="1"/>
</dbReference>